<reference evidence="13" key="1">
    <citation type="journal article" date="2014" name="Genomics">
        <title>The mitochondrial genome of Frankliniella intonsa: Insights into the evolution of mitochondrial genomes at lower taxonomic levels in Thysanoptera.</title>
        <authorList>
            <person name="Yan D."/>
            <person name="Tang Y."/>
            <person name="Hu M."/>
            <person name="Liu F."/>
            <person name="Zhang D."/>
            <person name="Fan J."/>
        </authorList>
    </citation>
    <scope>NUCLEOTIDE SEQUENCE</scope>
</reference>
<dbReference type="Gene3D" id="1.20.120.220">
    <property type="entry name" value="ATP synthase, F0 complex, subunit A"/>
    <property type="match status" value="1"/>
</dbReference>
<comment type="similarity">
    <text evidence="2">Belongs to the ATPase A chain family.</text>
</comment>
<evidence type="ECO:0000256" key="1">
    <source>
        <dbReference type="ARBA" id="ARBA00004141"/>
    </source>
</evidence>
<dbReference type="NCBIfam" id="TIGR01131">
    <property type="entry name" value="ATP_synt_6_or_A"/>
    <property type="match status" value="1"/>
</dbReference>
<comment type="subcellular location">
    <subcellularLocation>
        <location evidence="1">Membrane</location>
        <topology evidence="1">Multi-pass membrane protein</topology>
    </subcellularLocation>
    <subcellularLocation>
        <location evidence="11">Mitochondrion inner membrane</location>
        <topology evidence="11">Multi-pass membrane protein</topology>
    </subcellularLocation>
</comment>
<keyword evidence="5 12" id="KW-0812">Transmembrane</keyword>
<dbReference type="PANTHER" id="PTHR11410:SF0">
    <property type="entry name" value="ATP SYNTHASE SUBUNIT A"/>
    <property type="match status" value="1"/>
</dbReference>
<keyword evidence="6" id="KW-0375">Hydrogen ion transport</keyword>
<feature type="transmembrane region" description="Helical" evidence="12">
    <location>
        <begin position="174"/>
        <end position="196"/>
    </location>
</feature>
<dbReference type="PANTHER" id="PTHR11410">
    <property type="entry name" value="ATP SYNTHASE SUBUNIT A"/>
    <property type="match status" value="1"/>
</dbReference>
<keyword evidence="8" id="KW-0406">Ion transport</keyword>
<dbReference type="SUPFAM" id="SSF81336">
    <property type="entry name" value="F1F0 ATP synthase subunit A"/>
    <property type="match status" value="1"/>
</dbReference>
<evidence type="ECO:0000256" key="7">
    <source>
        <dbReference type="ARBA" id="ARBA00022989"/>
    </source>
</evidence>
<dbReference type="CDD" id="cd00310">
    <property type="entry name" value="ATP-synt_Fo_a_6"/>
    <property type="match status" value="1"/>
</dbReference>
<feature type="transmembrane region" description="Helical" evidence="12">
    <location>
        <begin position="105"/>
        <end position="122"/>
    </location>
</feature>
<dbReference type="InterPro" id="IPR035908">
    <property type="entry name" value="F0_ATP_A_sf"/>
</dbReference>
<dbReference type="PRINTS" id="PR00123">
    <property type="entry name" value="ATPASEA"/>
</dbReference>
<dbReference type="EMBL" id="JQ917403">
    <property type="protein sequence ID" value="AFJ95730.1"/>
    <property type="molecule type" value="Genomic_DNA"/>
</dbReference>
<dbReference type="GO" id="GO:0005743">
    <property type="term" value="C:mitochondrial inner membrane"/>
    <property type="evidence" value="ECO:0007669"/>
    <property type="project" value="UniProtKB-SubCell"/>
</dbReference>
<gene>
    <name evidence="13" type="primary">ATP6</name>
</gene>
<sequence length="231" mass="26433">MFKMSLFLSFDPNSSMTFLIFQEMNWLIMLISLLFLSLSFFTFPSRSKSLSKIMFLEMGNQLKIAIKTQNDSSKIMFVSIFFLIFFSNFIGLVPNSFTSTSHITINLLISLPLWMGFFLYGWKTYSKKMFSHLVPNGTPMPLISFMVIIELISTSIRPFTLSIRLMANMVSGHLLLTLMGNTMTLKTPFMVFILSLTQLTLLSLEMGVSMIQAYVFCILLTLYSDDSDFSN</sequence>
<dbReference type="PROSITE" id="PS00449">
    <property type="entry name" value="ATPASE_A"/>
    <property type="match status" value="1"/>
</dbReference>
<evidence type="ECO:0000256" key="3">
    <source>
        <dbReference type="ARBA" id="ARBA00022448"/>
    </source>
</evidence>
<geneLocation type="mitochondrion" evidence="13"/>
<protein>
    <recommendedName>
        <fullName evidence="11">ATP synthase subunit a</fullName>
    </recommendedName>
</protein>
<evidence type="ECO:0000256" key="9">
    <source>
        <dbReference type="ARBA" id="ARBA00023136"/>
    </source>
</evidence>
<dbReference type="InterPro" id="IPR023011">
    <property type="entry name" value="ATP_synth_F0_asu_AS"/>
</dbReference>
<keyword evidence="3" id="KW-0813">Transport</keyword>
<keyword evidence="4" id="KW-0138">CF(0)</keyword>
<dbReference type="GO" id="GO:0046933">
    <property type="term" value="F:proton-transporting ATP synthase activity, rotational mechanism"/>
    <property type="evidence" value="ECO:0007669"/>
    <property type="project" value="TreeGrafter"/>
</dbReference>
<evidence type="ECO:0000256" key="5">
    <source>
        <dbReference type="ARBA" id="ARBA00022692"/>
    </source>
</evidence>
<keyword evidence="7 12" id="KW-1133">Transmembrane helix</keyword>
<evidence type="ECO:0000256" key="12">
    <source>
        <dbReference type="SAM" id="Phobius"/>
    </source>
</evidence>
<organism evidence="13">
    <name type="scientific">Frankliniella intonsa</name>
    <name type="common">Thrips</name>
    <name type="synonym">Thrips intonsa</name>
    <dbReference type="NCBI Taxonomy" id="163893"/>
    <lineage>
        <taxon>Eukaryota</taxon>
        <taxon>Metazoa</taxon>
        <taxon>Ecdysozoa</taxon>
        <taxon>Arthropoda</taxon>
        <taxon>Hexapoda</taxon>
        <taxon>Insecta</taxon>
        <taxon>Pterygota</taxon>
        <taxon>Neoptera</taxon>
        <taxon>Paraneoptera</taxon>
        <taxon>Thysanoptera</taxon>
        <taxon>Terebrantia</taxon>
        <taxon>Thripoidea</taxon>
        <taxon>Thripidae</taxon>
        <taxon>Frankliniella</taxon>
    </lineage>
</organism>
<proteinExistence type="inferred from homology"/>
<keyword evidence="13" id="KW-0496">Mitochondrion</keyword>
<evidence type="ECO:0000313" key="13">
    <source>
        <dbReference type="EMBL" id="AFJ95730.1"/>
    </source>
</evidence>
<evidence type="ECO:0000256" key="6">
    <source>
        <dbReference type="ARBA" id="ARBA00022781"/>
    </source>
</evidence>
<feature type="transmembrane region" description="Helical" evidence="12">
    <location>
        <begin position="142"/>
        <end position="162"/>
    </location>
</feature>
<evidence type="ECO:0000256" key="4">
    <source>
        <dbReference type="ARBA" id="ARBA00022547"/>
    </source>
</evidence>
<dbReference type="InterPro" id="IPR045083">
    <property type="entry name" value="ATP_synth_F0_asu_bact/mt"/>
</dbReference>
<accession>M9NJX0</accession>
<keyword evidence="9 12" id="KW-0472">Membrane</keyword>
<dbReference type="Pfam" id="PF00119">
    <property type="entry name" value="ATP-synt_A"/>
    <property type="match status" value="1"/>
</dbReference>
<evidence type="ECO:0000256" key="11">
    <source>
        <dbReference type="RuleBase" id="RU004450"/>
    </source>
</evidence>
<feature type="transmembrane region" description="Helical" evidence="12">
    <location>
        <begin position="73"/>
        <end position="93"/>
    </location>
</feature>
<dbReference type="GO" id="GO:0045259">
    <property type="term" value="C:proton-transporting ATP synthase complex"/>
    <property type="evidence" value="ECO:0007669"/>
    <property type="project" value="UniProtKB-KW"/>
</dbReference>
<dbReference type="InterPro" id="IPR000568">
    <property type="entry name" value="ATP_synth_F0_asu"/>
</dbReference>
<keyword evidence="10" id="KW-0066">ATP synthesis</keyword>
<evidence type="ECO:0000256" key="2">
    <source>
        <dbReference type="ARBA" id="ARBA00006810"/>
    </source>
</evidence>
<dbReference type="AlphaFoldDB" id="M9NJX0"/>
<evidence type="ECO:0000256" key="10">
    <source>
        <dbReference type="ARBA" id="ARBA00023310"/>
    </source>
</evidence>
<evidence type="ECO:0000256" key="8">
    <source>
        <dbReference type="ARBA" id="ARBA00023065"/>
    </source>
</evidence>
<name>M9NJX0_FRAIN</name>
<feature type="transmembrane region" description="Helical" evidence="12">
    <location>
        <begin position="202"/>
        <end position="223"/>
    </location>
</feature>